<reference evidence="2 3" key="1">
    <citation type="submission" date="2015-03" db="EMBL/GenBank/DDBJ databases">
        <title>Draft genome sequence of Elstera litoralis.</title>
        <authorList>
            <person name="Rahalkar M.C."/>
            <person name="Dhakephalkar P.K."/>
            <person name="Pore S.D."/>
            <person name="Arora P."/>
            <person name="Kapse N.G."/>
            <person name="Pandit P.S."/>
        </authorList>
    </citation>
    <scope>NUCLEOTIDE SEQUENCE [LARGE SCALE GENOMIC DNA]</scope>
    <source>
        <strain evidence="2 3">Dia-1</strain>
    </source>
</reference>
<name>A0A0F3IW22_9PROT</name>
<dbReference type="RefSeq" id="WP_045774456.1">
    <property type="nucleotide sequence ID" value="NZ_LAJY01000039.1"/>
</dbReference>
<dbReference type="InterPro" id="IPR012338">
    <property type="entry name" value="Beta-lactam/transpept-like"/>
</dbReference>
<evidence type="ECO:0000313" key="2">
    <source>
        <dbReference type="EMBL" id="KJV10827.1"/>
    </source>
</evidence>
<organism evidence="2 3">
    <name type="scientific">Elstera litoralis</name>
    <dbReference type="NCBI Taxonomy" id="552518"/>
    <lineage>
        <taxon>Bacteria</taxon>
        <taxon>Pseudomonadati</taxon>
        <taxon>Pseudomonadota</taxon>
        <taxon>Alphaproteobacteria</taxon>
        <taxon>Rhodospirillales</taxon>
        <taxon>Rhodospirillaceae</taxon>
        <taxon>Elstera</taxon>
    </lineage>
</organism>
<gene>
    <name evidence="2" type="ORF">VZ95_02395</name>
</gene>
<dbReference type="EMBL" id="LAJY01000039">
    <property type="protein sequence ID" value="KJV10827.1"/>
    <property type="molecule type" value="Genomic_DNA"/>
</dbReference>
<dbReference type="Proteomes" id="UP000033774">
    <property type="component" value="Unassembled WGS sequence"/>
</dbReference>
<comment type="caution">
    <text evidence="2">The sequence shown here is derived from an EMBL/GenBank/DDBJ whole genome shotgun (WGS) entry which is preliminary data.</text>
</comment>
<dbReference type="Pfam" id="PF00144">
    <property type="entry name" value="Beta-lactamase"/>
    <property type="match status" value="1"/>
</dbReference>
<dbReference type="InterPro" id="IPR001466">
    <property type="entry name" value="Beta-lactam-related"/>
</dbReference>
<dbReference type="SUPFAM" id="SSF56601">
    <property type="entry name" value="beta-lactamase/transpeptidase-like"/>
    <property type="match status" value="1"/>
</dbReference>
<sequence>MLSASGAPGVQVSRLSGPVLSTAAAGLSEIAGAEGTGGAAMLPTHSFNAGSQMKMVTAVIVLQLASEGKLDLQKTPADYLSAAELRGIANTETATLEQLLSMRSGIPDYLKVVDANGDPKF</sequence>
<proteinExistence type="predicted"/>
<protein>
    <recommendedName>
        <fullName evidence="1">Beta-lactamase-related domain-containing protein</fullName>
    </recommendedName>
</protein>
<dbReference type="AlphaFoldDB" id="A0A0F3IW22"/>
<evidence type="ECO:0000259" key="1">
    <source>
        <dbReference type="Pfam" id="PF00144"/>
    </source>
</evidence>
<feature type="domain" description="Beta-lactamase-related" evidence="1">
    <location>
        <begin position="26"/>
        <end position="115"/>
    </location>
</feature>
<evidence type="ECO:0000313" key="3">
    <source>
        <dbReference type="Proteomes" id="UP000033774"/>
    </source>
</evidence>
<keyword evidence="3" id="KW-1185">Reference proteome</keyword>
<accession>A0A0F3IW22</accession>
<dbReference type="Gene3D" id="3.40.710.10">
    <property type="entry name" value="DD-peptidase/beta-lactamase superfamily"/>
    <property type="match status" value="1"/>
</dbReference>